<dbReference type="RefSeq" id="XP_019098652.1">
    <property type="nucleotide sequence ID" value="XM_019243107.1"/>
</dbReference>
<organism evidence="4 5">
    <name type="scientific">Camelina sativa</name>
    <name type="common">False flax</name>
    <name type="synonym">Myagrum sativum</name>
    <dbReference type="NCBI Taxonomy" id="90675"/>
    <lineage>
        <taxon>Eukaryota</taxon>
        <taxon>Viridiplantae</taxon>
        <taxon>Streptophyta</taxon>
        <taxon>Embryophyta</taxon>
        <taxon>Tracheophyta</taxon>
        <taxon>Spermatophyta</taxon>
        <taxon>Magnoliopsida</taxon>
        <taxon>eudicotyledons</taxon>
        <taxon>Gunneridae</taxon>
        <taxon>Pentapetalae</taxon>
        <taxon>rosids</taxon>
        <taxon>malvids</taxon>
        <taxon>Brassicales</taxon>
        <taxon>Brassicaceae</taxon>
        <taxon>Camelineae</taxon>
        <taxon>Camelina</taxon>
    </lineage>
</organism>
<feature type="region of interest" description="Disordered" evidence="3">
    <location>
        <begin position="35"/>
        <end position="79"/>
    </location>
</feature>
<dbReference type="InterPro" id="IPR012677">
    <property type="entry name" value="Nucleotide-bd_a/b_plait_sf"/>
</dbReference>
<keyword evidence="4" id="KW-1185">Reference proteome</keyword>
<sequence length="79" mass="8825">MHTRDMKAAYKQADGQKIDGRRVLVDVERGRTVPNWRPRRLGGGLGTSRVGGGEEVVGEQQPQGRISQSEEPSKPREER</sequence>
<evidence type="ECO:0000313" key="5">
    <source>
        <dbReference type="RefSeq" id="XP_019098652.1"/>
    </source>
</evidence>
<comment type="subcellular location">
    <subcellularLocation>
        <location evidence="1">Nucleus</location>
    </subcellularLocation>
</comment>
<evidence type="ECO:0000256" key="1">
    <source>
        <dbReference type="ARBA" id="ARBA00004123"/>
    </source>
</evidence>
<protein>
    <submittedName>
        <fullName evidence="5">U1 small nuclear ribonucleoprotein 70 kDa-like</fullName>
    </submittedName>
</protein>
<feature type="compositionally biased region" description="Gly residues" evidence="3">
    <location>
        <begin position="41"/>
        <end position="55"/>
    </location>
</feature>
<evidence type="ECO:0000313" key="4">
    <source>
        <dbReference type="Proteomes" id="UP000694864"/>
    </source>
</evidence>
<proteinExistence type="predicted"/>
<gene>
    <name evidence="5" type="primary">LOC104775107</name>
</gene>
<reference evidence="4" key="1">
    <citation type="journal article" date="2014" name="Nat. Commun.">
        <title>The emerging biofuel crop Camelina sativa retains a highly undifferentiated hexaploid genome structure.</title>
        <authorList>
            <person name="Kagale S."/>
            <person name="Koh C."/>
            <person name="Nixon J."/>
            <person name="Bollina V."/>
            <person name="Clarke W.E."/>
            <person name="Tuteja R."/>
            <person name="Spillane C."/>
            <person name="Robinson S.J."/>
            <person name="Links M.G."/>
            <person name="Clarke C."/>
            <person name="Higgins E.E."/>
            <person name="Huebert T."/>
            <person name="Sharpe A.G."/>
            <person name="Parkin I.A."/>
        </authorList>
    </citation>
    <scope>NUCLEOTIDE SEQUENCE [LARGE SCALE GENOMIC DNA]</scope>
    <source>
        <strain evidence="4">cv. DH55</strain>
    </source>
</reference>
<dbReference type="InterPro" id="IPR035979">
    <property type="entry name" value="RBD_domain_sf"/>
</dbReference>
<keyword evidence="2" id="KW-0539">Nucleus</keyword>
<dbReference type="PANTHER" id="PTHR13952">
    <property type="entry name" value="U1 SMALL NUCLEAR RIBONUCLEOPROTEIN 70 KD"/>
    <property type="match status" value="1"/>
</dbReference>
<dbReference type="InterPro" id="IPR051183">
    <property type="entry name" value="U1_U11-U12_snRNP_70-35kDa"/>
</dbReference>
<accession>A0ABM1RI14</accession>
<dbReference type="SUPFAM" id="SSF54928">
    <property type="entry name" value="RNA-binding domain, RBD"/>
    <property type="match status" value="1"/>
</dbReference>
<reference evidence="5" key="2">
    <citation type="submission" date="2025-08" db="UniProtKB">
        <authorList>
            <consortium name="RefSeq"/>
        </authorList>
    </citation>
    <scope>IDENTIFICATION</scope>
    <source>
        <tissue evidence="5">Leaf</tissue>
    </source>
</reference>
<dbReference type="GeneID" id="104775107"/>
<evidence type="ECO:0000256" key="3">
    <source>
        <dbReference type="SAM" id="MobiDB-lite"/>
    </source>
</evidence>
<name>A0ABM1RI14_CAMSA</name>
<dbReference type="PANTHER" id="PTHR13952:SF5">
    <property type="entry name" value="U1 SMALL NUCLEAR RIBONUCLEOPROTEIN 70 KDA"/>
    <property type="match status" value="1"/>
</dbReference>
<evidence type="ECO:0000256" key="2">
    <source>
        <dbReference type="ARBA" id="ARBA00023242"/>
    </source>
</evidence>
<dbReference type="Proteomes" id="UP000694864">
    <property type="component" value="Unplaced"/>
</dbReference>
<dbReference type="Gene3D" id="3.30.70.330">
    <property type="match status" value="1"/>
</dbReference>